<evidence type="ECO:0000256" key="1">
    <source>
        <dbReference type="SAM" id="MobiDB-lite"/>
    </source>
</evidence>
<dbReference type="Proteomes" id="UP001500033">
    <property type="component" value="Unassembled WGS sequence"/>
</dbReference>
<keyword evidence="3" id="KW-1185">Reference proteome</keyword>
<comment type="caution">
    <text evidence="2">The sequence shown here is derived from an EMBL/GenBank/DDBJ whole genome shotgun (WGS) entry which is preliminary data.</text>
</comment>
<dbReference type="EMBL" id="BAAAIE010000001">
    <property type="protein sequence ID" value="GAA0967682.1"/>
    <property type="molecule type" value="Genomic_DNA"/>
</dbReference>
<feature type="compositionally biased region" description="Polar residues" evidence="1">
    <location>
        <begin position="32"/>
        <end position="45"/>
    </location>
</feature>
<gene>
    <name evidence="2" type="ORF">GCM10009576_002550</name>
</gene>
<organism evidence="2 3">
    <name type="scientific">Streptomyces rhizosphaericus</name>
    <dbReference type="NCBI Taxonomy" id="114699"/>
    <lineage>
        <taxon>Bacteria</taxon>
        <taxon>Bacillati</taxon>
        <taxon>Actinomycetota</taxon>
        <taxon>Actinomycetes</taxon>
        <taxon>Kitasatosporales</taxon>
        <taxon>Streptomycetaceae</taxon>
        <taxon>Streptomyces</taxon>
        <taxon>Streptomyces violaceusniger group</taxon>
    </lineage>
</organism>
<evidence type="ECO:0000313" key="2">
    <source>
        <dbReference type="EMBL" id="GAA0967682.1"/>
    </source>
</evidence>
<name>A0ABN1RY68_9ACTN</name>
<protein>
    <submittedName>
        <fullName evidence="2">Uncharacterized protein</fullName>
    </submittedName>
</protein>
<sequence length="54" mass="5267">MASPGSIRQTTSGDSAEAIASRGTDGSALLSDASNQSRPVTSSSLWEGGVTPGG</sequence>
<reference evidence="2 3" key="1">
    <citation type="journal article" date="2019" name="Int. J. Syst. Evol. Microbiol.">
        <title>The Global Catalogue of Microorganisms (GCM) 10K type strain sequencing project: providing services to taxonomists for standard genome sequencing and annotation.</title>
        <authorList>
            <consortium name="The Broad Institute Genomics Platform"/>
            <consortium name="The Broad Institute Genome Sequencing Center for Infectious Disease"/>
            <person name="Wu L."/>
            <person name="Ma J."/>
        </authorList>
    </citation>
    <scope>NUCLEOTIDE SEQUENCE [LARGE SCALE GENOMIC DNA]</scope>
    <source>
        <strain evidence="2 3">JCM 11445</strain>
    </source>
</reference>
<accession>A0ABN1RY68</accession>
<feature type="region of interest" description="Disordered" evidence="1">
    <location>
        <begin position="1"/>
        <end position="54"/>
    </location>
</feature>
<proteinExistence type="predicted"/>
<feature type="compositionally biased region" description="Polar residues" evidence="1">
    <location>
        <begin position="1"/>
        <end position="14"/>
    </location>
</feature>
<evidence type="ECO:0000313" key="3">
    <source>
        <dbReference type="Proteomes" id="UP001500033"/>
    </source>
</evidence>